<protein>
    <submittedName>
        <fullName evidence="2">Uncharacterized protein</fullName>
    </submittedName>
</protein>
<feature type="compositionally biased region" description="Polar residues" evidence="1">
    <location>
        <begin position="61"/>
        <end position="71"/>
    </location>
</feature>
<feature type="region of interest" description="Disordered" evidence="1">
    <location>
        <begin position="56"/>
        <end position="150"/>
    </location>
</feature>
<dbReference type="Proteomes" id="UP000501690">
    <property type="component" value="Linkage Group LG6"/>
</dbReference>
<feature type="compositionally biased region" description="Low complexity" evidence="1">
    <location>
        <begin position="89"/>
        <end position="105"/>
    </location>
</feature>
<evidence type="ECO:0000256" key="1">
    <source>
        <dbReference type="SAM" id="MobiDB-lite"/>
    </source>
</evidence>
<dbReference type="AlphaFoldDB" id="A0A4D6M5C2"/>
<accession>A0A4D6M5C2</accession>
<sequence length="150" mass="16770">MSHQIHLQHHLLPCTAYTIIAKTQADMNMCRKSWYGPQSKTPGGVPNTNIIRNVPRLPNPLVSNQGGQSIWTRRTSHNSHTHTDNTRQPESQLKSSSCSSVISSHNSRDAIPSHNSRNAMCLTPIPSHNSRDMFRATTQGTPASRPLRYH</sequence>
<proteinExistence type="predicted"/>
<dbReference type="EMBL" id="CP039350">
    <property type="protein sequence ID" value="QCD96395.1"/>
    <property type="molecule type" value="Genomic_DNA"/>
</dbReference>
<evidence type="ECO:0000313" key="2">
    <source>
        <dbReference type="EMBL" id="QCD96395.1"/>
    </source>
</evidence>
<name>A0A4D6M5C2_VIGUN</name>
<gene>
    <name evidence="2" type="ORF">DEO72_LG6g1097</name>
</gene>
<organism evidence="2 3">
    <name type="scientific">Vigna unguiculata</name>
    <name type="common">Cowpea</name>
    <dbReference type="NCBI Taxonomy" id="3917"/>
    <lineage>
        <taxon>Eukaryota</taxon>
        <taxon>Viridiplantae</taxon>
        <taxon>Streptophyta</taxon>
        <taxon>Embryophyta</taxon>
        <taxon>Tracheophyta</taxon>
        <taxon>Spermatophyta</taxon>
        <taxon>Magnoliopsida</taxon>
        <taxon>eudicotyledons</taxon>
        <taxon>Gunneridae</taxon>
        <taxon>Pentapetalae</taxon>
        <taxon>rosids</taxon>
        <taxon>fabids</taxon>
        <taxon>Fabales</taxon>
        <taxon>Fabaceae</taxon>
        <taxon>Papilionoideae</taxon>
        <taxon>50 kb inversion clade</taxon>
        <taxon>NPAAA clade</taxon>
        <taxon>indigoferoid/millettioid clade</taxon>
        <taxon>Phaseoleae</taxon>
        <taxon>Vigna</taxon>
    </lineage>
</organism>
<keyword evidence="3" id="KW-1185">Reference proteome</keyword>
<reference evidence="2 3" key="1">
    <citation type="submission" date="2019-04" db="EMBL/GenBank/DDBJ databases">
        <title>An improved genome assembly and genetic linkage map for asparagus bean, Vigna unguiculata ssp. sesquipedialis.</title>
        <authorList>
            <person name="Xia Q."/>
            <person name="Zhang R."/>
            <person name="Dong Y."/>
        </authorList>
    </citation>
    <scope>NUCLEOTIDE SEQUENCE [LARGE SCALE GENOMIC DNA]</scope>
    <source>
        <tissue evidence="2">Leaf</tissue>
    </source>
</reference>
<evidence type="ECO:0000313" key="3">
    <source>
        <dbReference type="Proteomes" id="UP000501690"/>
    </source>
</evidence>